<keyword evidence="1" id="KW-0732">Signal</keyword>
<reference evidence="3 4" key="1">
    <citation type="submission" date="2019-02" db="EMBL/GenBank/DDBJ databases">
        <title>Deep-cultivation of Planctomycetes and their phenomic and genomic characterization uncovers novel biology.</title>
        <authorList>
            <person name="Wiegand S."/>
            <person name="Jogler M."/>
            <person name="Boedeker C."/>
            <person name="Pinto D."/>
            <person name="Vollmers J."/>
            <person name="Rivas-Marin E."/>
            <person name="Kohn T."/>
            <person name="Peeters S.H."/>
            <person name="Heuer A."/>
            <person name="Rast P."/>
            <person name="Oberbeckmann S."/>
            <person name="Bunk B."/>
            <person name="Jeske O."/>
            <person name="Meyerdierks A."/>
            <person name="Storesund J.E."/>
            <person name="Kallscheuer N."/>
            <person name="Luecker S."/>
            <person name="Lage O.M."/>
            <person name="Pohl T."/>
            <person name="Merkel B.J."/>
            <person name="Hornburger P."/>
            <person name="Mueller R.-W."/>
            <person name="Bruemmer F."/>
            <person name="Labrenz M."/>
            <person name="Spormann A.M."/>
            <person name="Op Den Camp H."/>
            <person name="Overmann J."/>
            <person name="Amann R."/>
            <person name="Jetten M.S.M."/>
            <person name="Mascher T."/>
            <person name="Medema M.H."/>
            <person name="Devos D.P."/>
            <person name="Kaster A.-K."/>
            <person name="Ovreas L."/>
            <person name="Rohde M."/>
            <person name="Galperin M.Y."/>
            <person name="Jogler C."/>
        </authorList>
    </citation>
    <scope>NUCLEOTIDE SEQUENCE [LARGE SCALE GENOMIC DNA]</scope>
    <source>
        <strain evidence="3 4">Poly51</strain>
    </source>
</reference>
<protein>
    <recommendedName>
        <fullName evidence="2">Ice-binding protein C-terminal domain-containing protein</fullName>
    </recommendedName>
</protein>
<feature type="domain" description="Ice-binding protein C-terminal" evidence="2">
    <location>
        <begin position="242"/>
        <end position="266"/>
    </location>
</feature>
<organism evidence="3 4">
    <name type="scientific">Rubripirellula tenax</name>
    <dbReference type="NCBI Taxonomy" id="2528015"/>
    <lineage>
        <taxon>Bacteria</taxon>
        <taxon>Pseudomonadati</taxon>
        <taxon>Planctomycetota</taxon>
        <taxon>Planctomycetia</taxon>
        <taxon>Pirellulales</taxon>
        <taxon>Pirellulaceae</taxon>
        <taxon>Rubripirellula</taxon>
    </lineage>
</organism>
<dbReference type="OrthoDB" id="5526347at2"/>
<sequence length="274" mass="28702" precursor="true">MPICNRLIHCVASTLLLCASTAAYGDMLTFGIIGDSSSEAINVINNHPDYTAQLLASDLSNLGSFDIVWGLNNSNTAQPAWLSNSTNKTLISLFVSNGGGLIYSDGRVTGANAVLPGGNDFTFTRAGIYDLNRDPNLATDVLRGVSNEVTNTNLDQTDGGSIFASHGYATLKPGSSPDLTPILTTSNSSQMVDFQYSFGVGFVYYSAIPMADKLVNTPNPFASIYAPLATTELADSVIAAQAVPEPTSLAFVGVAGLGMALMVRRRRAGSAKAT</sequence>
<accession>A0A5C6FGM4</accession>
<keyword evidence="4" id="KW-1185">Reference proteome</keyword>
<dbReference type="AlphaFoldDB" id="A0A5C6FGM4"/>
<evidence type="ECO:0000313" key="4">
    <source>
        <dbReference type="Proteomes" id="UP000318288"/>
    </source>
</evidence>
<evidence type="ECO:0000259" key="2">
    <source>
        <dbReference type="Pfam" id="PF07589"/>
    </source>
</evidence>
<evidence type="ECO:0000256" key="1">
    <source>
        <dbReference type="SAM" id="SignalP"/>
    </source>
</evidence>
<feature type="signal peptide" evidence="1">
    <location>
        <begin position="1"/>
        <end position="25"/>
    </location>
</feature>
<dbReference type="RefSeq" id="WP_146454527.1">
    <property type="nucleotide sequence ID" value="NZ_SJPW01000001.1"/>
</dbReference>
<name>A0A5C6FGM4_9BACT</name>
<dbReference type="EMBL" id="SJPW01000001">
    <property type="protein sequence ID" value="TWU60598.1"/>
    <property type="molecule type" value="Genomic_DNA"/>
</dbReference>
<comment type="caution">
    <text evidence="3">The sequence shown here is derived from an EMBL/GenBank/DDBJ whole genome shotgun (WGS) entry which is preliminary data.</text>
</comment>
<gene>
    <name evidence="3" type="ORF">Poly51_08760</name>
</gene>
<dbReference type="Proteomes" id="UP000318288">
    <property type="component" value="Unassembled WGS sequence"/>
</dbReference>
<dbReference type="Pfam" id="PF07589">
    <property type="entry name" value="PEP-CTERM"/>
    <property type="match status" value="1"/>
</dbReference>
<dbReference type="NCBIfam" id="TIGR02595">
    <property type="entry name" value="PEP_CTERM"/>
    <property type="match status" value="1"/>
</dbReference>
<evidence type="ECO:0000313" key="3">
    <source>
        <dbReference type="EMBL" id="TWU60598.1"/>
    </source>
</evidence>
<feature type="chain" id="PRO_5022671974" description="Ice-binding protein C-terminal domain-containing protein" evidence="1">
    <location>
        <begin position="26"/>
        <end position="274"/>
    </location>
</feature>
<dbReference type="InterPro" id="IPR013424">
    <property type="entry name" value="Ice-binding_C"/>
</dbReference>
<proteinExistence type="predicted"/>